<dbReference type="EMBL" id="JBFOCI010000003">
    <property type="protein sequence ID" value="MEW9806819.1"/>
    <property type="molecule type" value="Genomic_DNA"/>
</dbReference>
<sequence>MEPTATDETAGFRARQEQFARSLTDPAADLPAGVTTRRGVADATRFAVYRNNVTVGLVKALEKRFPVTARLVGVEFFAAMARDYMRRELPSSPILFDYGDGFADFIEAYDDAAGLPYLADVARVEAVWTRAYHAEDAPAMTAAGLGAIEPQELAGARLARHPATQLVRSPFPVGSIWAAHQKETVEPPRDWRRETVLVTRPDMQVTVCILPERDAAFAAELLAGETLGDAAGVALARDATFDFGPALVGLVSLGAFRAPTQQGKTP</sequence>
<organism evidence="2 3">
    <name type="scientific">Mesorhizobium marinum</name>
    <dbReference type="NCBI Taxonomy" id="3228790"/>
    <lineage>
        <taxon>Bacteria</taxon>
        <taxon>Pseudomonadati</taxon>
        <taxon>Pseudomonadota</taxon>
        <taxon>Alphaproteobacteria</taxon>
        <taxon>Hyphomicrobiales</taxon>
        <taxon>Phyllobacteriaceae</taxon>
        <taxon>Mesorhizobium</taxon>
    </lineage>
</organism>
<dbReference type="InterPro" id="IPR018640">
    <property type="entry name" value="DUF2063"/>
</dbReference>
<reference evidence="2 3" key="1">
    <citation type="submission" date="2024-06" db="EMBL/GenBank/DDBJ databases">
        <authorList>
            <person name="Tuo L."/>
        </authorList>
    </citation>
    <scope>NUCLEOTIDE SEQUENCE [LARGE SCALE GENOMIC DNA]</scope>
    <source>
        <strain evidence="2 3">ZMM04-5</strain>
    </source>
</reference>
<name>A0ABV3R0G0_9HYPH</name>
<evidence type="ECO:0000259" key="1">
    <source>
        <dbReference type="Pfam" id="PF09836"/>
    </source>
</evidence>
<gene>
    <name evidence="2" type="ORF">ABUE31_12580</name>
</gene>
<keyword evidence="3" id="KW-1185">Reference proteome</keyword>
<dbReference type="Pfam" id="PF09836">
    <property type="entry name" value="DUF2063"/>
    <property type="match status" value="1"/>
</dbReference>
<comment type="caution">
    <text evidence="2">The sequence shown here is derived from an EMBL/GenBank/DDBJ whole genome shotgun (WGS) entry which is preliminary data.</text>
</comment>
<accession>A0ABV3R0G0</accession>
<dbReference type="Proteomes" id="UP001556196">
    <property type="component" value="Unassembled WGS sequence"/>
</dbReference>
<evidence type="ECO:0000313" key="2">
    <source>
        <dbReference type="EMBL" id="MEW9806819.1"/>
    </source>
</evidence>
<proteinExistence type="predicted"/>
<protein>
    <submittedName>
        <fullName evidence="2">DUF2063 domain-containing protein</fullName>
    </submittedName>
</protein>
<dbReference type="RefSeq" id="WP_367723944.1">
    <property type="nucleotide sequence ID" value="NZ_JBFOCI010000003.1"/>
</dbReference>
<dbReference type="InterPro" id="IPR044922">
    <property type="entry name" value="DUF2063_N_sf"/>
</dbReference>
<evidence type="ECO:0000313" key="3">
    <source>
        <dbReference type="Proteomes" id="UP001556196"/>
    </source>
</evidence>
<dbReference type="Gene3D" id="1.10.150.690">
    <property type="entry name" value="DUF2063"/>
    <property type="match status" value="1"/>
</dbReference>
<feature type="domain" description="Putative DNA-binding" evidence="1">
    <location>
        <begin position="15"/>
        <end position="106"/>
    </location>
</feature>